<dbReference type="HOGENOM" id="CLU_010194_9_1_1"/>
<dbReference type="PRINTS" id="PR00081">
    <property type="entry name" value="GDHRDH"/>
</dbReference>
<dbReference type="Pfam" id="PF00106">
    <property type="entry name" value="adh_short"/>
    <property type="match status" value="1"/>
</dbReference>
<evidence type="ECO:0000256" key="2">
    <source>
        <dbReference type="ARBA" id="ARBA00022857"/>
    </source>
</evidence>
<dbReference type="AlphaFoldDB" id="W3XEY4"/>
<dbReference type="Proteomes" id="UP000030651">
    <property type="component" value="Unassembled WGS sequence"/>
</dbReference>
<dbReference type="OrthoDB" id="9876299at2759"/>
<dbReference type="GO" id="GO:0005737">
    <property type="term" value="C:cytoplasm"/>
    <property type="evidence" value="ECO:0007669"/>
    <property type="project" value="TreeGrafter"/>
</dbReference>
<protein>
    <recommendedName>
        <fullName evidence="6">Norsolorinic acid ketoreductase</fullName>
    </recommendedName>
</protein>
<evidence type="ECO:0000313" key="5">
    <source>
        <dbReference type="Proteomes" id="UP000030651"/>
    </source>
</evidence>
<dbReference type="GeneID" id="19267617"/>
<dbReference type="EMBL" id="KI912110">
    <property type="protein sequence ID" value="ETS84579.1"/>
    <property type="molecule type" value="Genomic_DNA"/>
</dbReference>
<sequence>MPTILITGANQGIGRALTEAYLSRPNHTVIGAVRNPESTTLKDVKPGEGSKLLVVKIEATSETDPAEAVDHIRAAGITALDIVIAVTGINPASAFASVNDINIEALHEIFNVNTFSFVSLFKAVQPLLLTSSNSPKLLALSSSGGQIAEMEPTIPVKVGIYGASKAALNYLVRRVHFENPWLTAWVMNPGFVQSASGNANAKLWGMEQAPHSMELIIPALMAKIDAATRAETSGNFYNFDGTPLTY</sequence>
<dbReference type="eggNOG" id="KOG1611">
    <property type="taxonomic scope" value="Eukaryota"/>
</dbReference>
<dbReference type="OMA" id="ENDWIIC"/>
<evidence type="ECO:0000256" key="3">
    <source>
        <dbReference type="ARBA" id="ARBA00023002"/>
    </source>
</evidence>
<dbReference type="Gene3D" id="3.40.50.720">
    <property type="entry name" value="NAD(P)-binding Rossmann-like Domain"/>
    <property type="match status" value="1"/>
</dbReference>
<accession>W3XEY4</accession>
<proteinExistence type="inferred from homology"/>
<dbReference type="PANTHER" id="PTHR43544:SF7">
    <property type="entry name" value="NADB-LER2"/>
    <property type="match status" value="1"/>
</dbReference>
<keyword evidence="5" id="KW-1185">Reference proteome</keyword>
<dbReference type="SUPFAM" id="SSF51735">
    <property type="entry name" value="NAD(P)-binding Rossmann-fold domains"/>
    <property type="match status" value="1"/>
</dbReference>
<dbReference type="InterPro" id="IPR051468">
    <property type="entry name" value="Fungal_SecMetab_SDRs"/>
</dbReference>
<dbReference type="GO" id="GO:0016491">
    <property type="term" value="F:oxidoreductase activity"/>
    <property type="evidence" value="ECO:0007669"/>
    <property type="project" value="UniProtKB-KW"/>
</dbReference>
<dbReference type="KEGG" id="pfy:PFICI_02604"/>
<keyword evidence="3" id="KW-0560">Oxidoreductase</keyword>
<keyword evidence="2" id="KW-0521">NADP</keyword>
<organism evidence="4 5">
    <name type="scientific">Pestalotiopsis fici (strain W106-1 / CGMCC3.15140)</name>
    <dbReference type="NCBI Taxonomy" id="1229662"/>
    <lineage>
        <taxon>Eukaryota</taxon>
        <taxon>Fungi</taxon>
        <taxon>Dikarya</taxon>
        <taxon>Ascomycota</taxon>
        <taxon>Pezizomycotina</taxon>
        <taxon>Sordariomycetes</taxon>
        <taxon>Xylariomycetidae</taxon>
        <taxon>Amphisphaeriales</taxon>
        <taxon>Sporocadaceae</taxon>
        <taxon>Pestalotiopsis</taxon>
    </lineage>
</organism>
<dbReference type="InParanoid" id="W3XEY4"/>
<evidence type="ECO:0000313" key="4">
    <source>
        <dbReference type="EMBL" id="ETS84579.1"/>
    </source>
</evidence>
<gene>
    <name evidence="4" type="ORF">PFICI_02604</name>
</gene>
<dbReference type="RefSeq" id="XP_007829376.1">
    <property type="nucleotide sequence ID" value="XM_007831185.1"/>
</dbReference>
<dbReference type="InterPro" id="IPR002347">
    <property type="entry name" value="SDR_fam"/>
</dbReference>
<reference evidence="5" key="1">
    <citation type="journal article" date="2015" name="BMC Genomics">
        <title>Genomic and transcriptomic analysis of the endophytic fungus Pestalotiopsis fici reveals its lifestyle and high potential for synthesis of natural products.</title>
        <authorList>
            <person name="Wang X."/>
            <person name="Zhang X."/>
            <person name="Liu L."/>
            <person name="Xiang M."/>
            <person name="Wang W."/>
            <person name="Sun X."/>
            <person name="Che Y."/>
            <person name="Guo L."/>
            <person name="Liu G."/>
            <person name="Guo L."/>
            <person name="Wang C."/>
            <person name="Yin W.B."/>
            <person name="Stadler M."/>
            <person name="Zhang X."/>
            <person name="Liu X."/>
        </authorList>
    </citation>
    <scope>NUCLEOTIDE SEQUENCE [LARGE SCALE GENOMIC DNA]</scope>
    <source>
        <strain evidence="5">W106-1 / CGMCC3.15140</strain>
    </source>
</reference>
<name>W3XEY4_PESFW</name>
<dbReference type="InterPro" id="IPR036291">
    <property type="entry name" value="NAD(P)-bd_dom_sf"/>
</dbReference>
<evidence type="ECO:0000256" key="1">
    <source>
        <dbReference type="ARBA" id="ARBA00006484"/>
    </source>
</evidence>
<comment type="similarity">
    <text evidence="1">Belongs to the short-chain dehydrogenases/reductases (SDR) family.</text>
</comment>
<evidence type="ECO:0008006" key="6">
    <source>
        <dbReference type="Google" id="ProtNLM"/>
    </source>
</evidence>
<dbReference type="PANTHER" id="PTHR43544">
    <property type="entry name" value="SHORT-CHAIN DEHYDROGENASE/REDUCTASE"/>
    <property type="match status" value="1"/>
</dbReference>